<dbReference type="GO" id="GO:0045944">
    <property type="term" value="P:positive regulation of transcription by RNA polymerase II"/>
    <property type="evidence" value="ECO:0007669"/>
    <property type="project" value="TreeGrafter"/>
</dbReference>
<dbReference type="STRING" id="568069.A0A1J1J5V9"/>
<dbReference type="SMART" id="SM00355">
    <property type="entry name" value="ZnF_C2H2"/>
    <property type="match status" value="9"/>
</dbReference>
<feature type="domain" description="C2H2-type" evidence="6">
    <location>
        <begin position="659"/>
        <end position="686"/>
    </location>
</feature>
<dbReference type="InterPro" id="IPR036236">
    <property type="entry name" value="Znf_C2H2_sf"/>
</dbReference>
<dbReference type="PROSITE" id="PS50157">
    <property type="entry name" value="ZINC_FINGER_C2H2_2"/>
    <property type="match status" value="5"/>
</dbReference>
<evidence type="ECO:0000259" key="6">
    <source>
        <dbReference type="PROSITE" id="PS50157"/>
    </source>
</evidence>
<dbReference type="OrthoDB" id="4748970at2759"/>
<protein>
    <submittedName>
        <fullName evidence="7">CLUMA_CG020738, isoform A</fullName>
    </submittedName>
</protein>
<keyword evidence="3 5" id="KW-0863">Zinc-finger</keyword>
<feature type="domain" description="C2H2-type" evidence="6">
    <location>
        <begin position="687"/>
        <end position="713"/>
    </location>
</feature>
<evidence type="ECO:0000313" key="7">
    <source>
        <dbReference type="EMBL" id="CRL07784.1"/>
    </source>
</evidence>
<keyword evidence="8" id="KW-1185">Reference proteome</keyword>
<dbReference type="AlphaFoldDB" id="A0A1J1J5V9"/>
<feature type="domain" description="C2H2-type" evidence="6">
    <location>
        <begin position="716"/>
        <end position="745"/>
    </location>
</feature>
<evidence type="ECO:0000256" key="1">
    <source>
        <dbReference type="ARBA" id="ARBA00022723"/>
    </source>
</evidence>
<evidence type="ECO:0000313" key="8">
    <source>
        <dbReference type="Proteomes" id="UP000183832"/>
    </source>
</evidence>
<feature type="domain" description="C2H2-type" evidence="6">
    <location>
        <begin position="376"/>
        <end position="404"/>
    </location>
</feature>
<dbReference type="Pfam" id="PF00096">
    <property type="entry name" value="zf-C2H2"/>
    <property type="match status" value="3"/>
</dbReference>
<dbReference type="SUPFAM" id="SSF57667">
    <property type="entry name" value="beta-beta-alpha zinc fingers"/>
    <property type="match status" value="2"/>
</dbReference>
<keyword evidence="2" id="KW-0677">Repeat</keyword>
<evidence type="ECO:0000256" key="5">
    <source>
        <dbReference type="PROSITE-ProRule" id="PRU00042"/>
    </source>
</evidence>
<dbReference type="InterPro" id="IPR050688">
    <property type="entry name" value="Zinc_finger/UBP_domain"/>
</dbReference>
<dbReference type="InterPro" id="IPR013087">
    <property type="entry name" value="Znf_C2H2_type"/>
</dbReference>
<evidence type="ECO:0000256" key="4">
    <source>
        <dbReference type="ARBA" id="ARBA00022833"/>
    </source>
</evidence>
<evidence type="ECO:0000256" key="2">
    <source>
        <dbReference type="ARBA" id="ARBA00022737"/>
    </source>
</evidence>
<dbReference type="Gene3D" id="3.30.160.60">
    <property type="entry name" value="Classic Zinc Finger"/>
    <property type="match status" value="4"/>
</dbReference>
<dbReference type="Proteomes" id="UP000183832">
    <property type="component" value="Unassembled WGS sequence"/>
</dbReference>
<reference evidence="7 8" key="1">
    <citation type="submission" date="2015-04" db="EMBL/GenBank/DDBJ databases">
        <authorList>
            <person name="Syromyatnikov M.Y."/>
            <person name="Popov V.N."/>
        </authorList>
    </citation>
    <scope>NUCLEOTIDE SEQUENCE [LARGE SCALE GENOMIC DNA]</scope>
</reference>
<feature type="domain" description="C2H2-type" evidence="6">
    <location>
        <begin position="631"/>
        <end position="658"/>
    </location>
</feature>
<gene>
    <name evidence="7" type="ORF">CLUMA_CG020738</name>
</gene>
<organism evidence="7 8">
    <name type="scientific">Clunio marinus</name>
    <dbReference type="NCBI Taxonomy" id="568069"/>
    <lineage>
        <taxon>Eukaryota</taxon>
        <taxon>Metazoa</taxon>
        <taxon>Ecdysozoa</taxon>
        <taxon>Arthropoda</taxon>
        <taxon>Hexapoda</taxon>
        <taxon>Insecta</taxon>
        <taxon>Pterygota</taxon>
        <taxon>Neoptera</taxon>
        <taxon>Endopterygota</taxon>
        <taxon>Diptera</taxon>
        <taxon>Nematocera</taxon>
        <taxon>Chironomoidea</taxon>
        <taxon>Chironomidae</taxon>
        <taxon>Clunio</taxon>
    </lineage>
</organism>
<dbReference type="GO" id="GO:0005634">
    <property type="term" value="C:nucleus"/>
    <property type="evidence" value="ECO:0007669"/>
    <property type="project" value="TreeGrafter"/>
</dbReference>
<dbReference type="GO" id="GO:0008270">
    <property type="term" value="F:zinc ion binding"/>
    <property type="evidence" value="ECO:0007669"/>
    <property type="project" value="UniProtKB-KW"/>
</dbReference>
<evidence type="ECO:0000256" key="3">
    <source>
        <dbReference type="ARBA" id="ARBA00022771"/>
    </source>
</evidence>
<sequence length="766" mass="88933">MENLTLQNRLVFNKCFCCNKNFILSQLIDLNENSVYVGGETISFDELILDVCLILIDVSTKSFICEECKNQLVLFHMFKRDVKKYSSFQKNLQMLHILSKVEKSLNYSSNIDEFVIKQCESSVIISPKEEIHNIERILKTDETIIHDSSDEVHQDTANEPEYVEEYIEEIIKPEEVSYDEIEEAHDESIRSEDFHELVECRVASPIAESKIKIESYRKPKQQGNQKYKYPINTNDKLTEEQKDWIREQVRESEIMIDGKINFKCSLCNVIIQISGTLKKHLRDCHLLKSEKALEIANSRREFKEEIRKSKIILKTSNGIETIWKCQRCDSDRIFRSETGLKVHIRYNHIRNQVIDAKFIANCKISLETENGLKNAWKCPECEKILMSRDGLRNHMKSEHPNTLEGNRTYENNISLKHDNSGDFQSEILLNLLEKKRRTLNLDTFSGICEECGVQFINGTSKKESSSKIHHECHKILNIVAQYYQLPKCDVSKVMFSNDVDLERFSSSQEFFTPTPCDGMTAKVSQKLKDPIGNANPTDENAWQCGHCGVKYQTEIDCKSHVMILHSKKFICPVDHMEFEGSRGISLFNAHMYNRHPDMFPNHVISCTYCHEEFASIFEKLSHMKTCNEKKFECDHCSKKFFTKTQLIRHLKIVSGDISYVCDVCWKSCASTMDLKLHRLSHTNQKPYVCSYPECNKAFKTPTARSSHMETHSNISFSCSLCSATFRQRNLLQRHLKKGSCKGKMKHFVVEEIIEENQLYDVSEISN</sequence>
<dbReference type="PANTHER" id="PTHR24403">
    <property type="entry name" value="ZINC FINGER PROTEIN"/>
    <property type="match status" value="1"/>
</dbReference>
<dbReference type="EMBL" id="CVRI01000073">
    <property type="protein sequence ID" value="CRL07784.1"/>
    <property type="molecule type" value="Genomic_DNA"/>
</dbReference>
<name>A0A1J1J5V9_9DIPT</name>
<keyword evidence="4" id="KW-0862">Zinc</keyword>
<accession>A0A1J1J5V9</accession>
<keyword evidence="1" id="KW-0479">Metal-binding</keyword>
<dbReference type="PROSITE" id="PS00028">
    <property type="entry name" value="ZINC_FINGER_C2H2_1"/>
    <property type="match status" value="5"/>
</dbReference>
<proteinExistence type="predicted"/>
<dbReference type="PANTHER" id="PTHR24403:SF67">
    <property type="entry name" value="FI01116P-RELATED"/>
    <property type="match status" value="1"/>
</dbReference>